<organism evidence="9">
    <name type="scientific">Micromonospora sp. HK160111</name>
    <dbReference type="NCBI Taxonomy" id="1245497"/>
    <lineage>
        <taxon>Bacteria</taxon>
        <taxon>Bacillati</taxon>
        <taxon>Actinomycetota</taxon>
        <taxon>Actinomycetes</taxon>
        <taxon>Micromonosporales</taxon>
        <taxon>Micromonosporaceae</taxon>
        <taxon>Micromonospora</taxon>
    </lineage>
</organism>
<keyword evidence="2" id="KW-0813">Transport</keyword>
<proteinExistence type="predicted"/>
<feature type="transmembrane region" description="Helical" evidence="7">
    <location>
        <begin position="143"/>
        <end position="162"/>
    </location>
</feature>
<dbReference type="InterPro" id="IPR036259">
    <property type="entry name" value="MFS_trans_sf"/>
</dbReference>
<feature type="transmembrane region" description="Helical" evidence="7">
    <location>
        <begin position="446"/>
        <end position="466"/>
    </location>
</feature>
<dbReference type="PROSITE" id="PS50850">
    <property type="entry name" value="MFS"/>
    <property type="match status" value="1"/>
</dbReference>
<evidence type="ECO:0000256" key="5">
    <source>
        <dbReference type="ARBA" id="ARBA00022989"/>
    </source>
</evidence>
<feature type="transmembrane region" description="Helical" evidence="7">
    <location>
        <begin position="12"/>
        <end position="33"/>
    </location>
</feature>
<gene>
    <name evidence="9" type="primary">mas16</name>
</gene>
<keyword evidence="3" id="KW-1003">Cell membrane</keyword>
<keyword evidence="5 7" id="KW-1133">Transmembrane helix</keyword>
<feature type="transmembrane region" description="Helical" evidence="7">
    <location>
        <begin position="106"/>
        <end position="131"/>
    </location>
</feature>
<dbReference type="PANTHER" id="PTHR42718:SF46">
    <property type="entry name" value="BLR6921 PROTEIN"/>
    <property type="match status" value="1"/>
</dbReference>
<comment type="subcellular location">
    <subcellularLocation>
        <location evidence="1">Cell membrane</location>
        <topology evidence="1">Multi-pass membrane protein</topology>
    </subcellularLocation>
</comment>
<dbReference type="PANTHER" id="PTHR42718">
    <property type="entry name" value="MAJOR FACILITATOR SUPERFAMILY MULTIDRUG TRANSPORTER MFSC"/>
    <property type="match status" value="1"/>
</dbReference>
<dbReference type="Gene3D" id="1.20.1250.20">
    <property type="entry name" value="MFS general substrate transporter like domains"/>
    <property type="match status" value="1"/>
</dbReference>
<dbReference type="Gene3D" id="1.20.1720.10">
    <property type="entry name" value="Multidrug resistance protein D"/>
    <property type="match status" value="1"/>
</dbReference>
<feature type="transmembrane region" description="Helical" evidence="7">
    <location>
        <begin position="202"/>
        <end position="222"/>
    </location>
</feature>
<feature type="transmembrane region" description="Helical" evidence="7">
    <location>
        <begin position="228"/>
        <end position="250"/>
    </location>
</feature>
<dbReference type="InterPro" id="IPR020846">
    <property type="entry name" value="MFS_dom"/>
</dbReference>
<evidence type="ECO:0000256" key="6">
    <source>
        <dbReference type="ARBA" id="ARBA00023136"/>
    </source>
</evidence>
<protein>
    <submittedName>
        <fullName evidence="9">Drug resistance transporter</fullName>
    </submittedName>
</protein>
<evidence type="ECO:0000259" key="8">
    <source>
        <dbReference type="PROSITE" id="PS50850"/>
    </source>
</evidence>
<feature type="transmembrane region" description="Helical" evidence="7">
    <location>
        <begin position="365"/>
        <end position="388"/>
    </location>
</feature>
<feature type="transmembrane region" description="Helical" evidence="7">
    <location>
        <begin position="168"/>
        <end position="190"/>
    </location>
</feature>
<dbReference type="Pfam" id="PF07690">
    <property type="entry name" value="MFS_1"/>
    <property type="match status" value="1"/>
</dbReference>
<dbReference type="InterPro" id="IPR011701">
    <property type="entry name" value="MFS"/>
</dbReference>
<dbReference type="AlphaFoldDB" id="A0A2H4RBZ9"/>
<accession>A0A2H4RBZ9</accession>
<evidence type="ECO:0000313" key="9">
    <source>
        <dbReference type="EMBL" id="ATY46599.1"/>
    </source>
</evidence>
<dbReference type="CDD" id="cd17321">
    <property type="entry name" value="MFS_MMR_MDR_like"/>
    <property type="match status" value="1"/>
</dbReference>
<feature type="transmembrane region" description="Helical" evidence="7">
    <location>
        <begin position="306"/>
        <end position="324"/>
    </location>
</feature>
<feature type="transmembrane region" description="Helical" evidence="7">
    <location>
        <begin position="81"/>
        <end position="100"/>
    </location>
</feature>
<dbReference type="NCBIfam" id="TIGR00711">
    <property type="entry name" value="efflux_EmrB"/>
    <property type="match status" value="1"/>
</dbReference>
<reference evidence="9" key="1">
    <citation type="submission" date="2017-09" db="EMBL/GenBank/DDBJ databases">
        <title>Overexpression of SARP Promote the Production of Pentaketide-type Ansamycins in Micromonospora sp. HK160111.</title>
        <authorList>
            <person name="Li W."/>
            <person name="Wang H."/>
        </authorList>
    </citation>
    <scope>NUCLEOTIDE SEQUENCE</scope>
    <source>
        <strain evidence="9">HK160111</strain>
    </source>
</reference>
<dbReference type="SUPFAM" id="SSF103473">
    <property type="entry name" value="MFS general substrate transporter"/>
    <property type="match status" value="1"/>
</dbReference>
<feature type="transmembrane region" description="Helical" evidence="7">
    <location>
        <begin position="53"/>
        <end position="69"/>
    </location>
</feature>
<keyword evidence="4 7" id="KW-0812">Transmembrane</keyword>
<keyword evidence="6 7" id="KW-0472">Membrane</keyword>
<dbReference type="GO" id="GO:0022857">
    <property type="term" value="F:transmembrane transporter activity"/>
    <property type="evidence" value="ECO:0007669"/>
    <property type="project" value="InterPro"/>
</dbReference>
<evidence type="ECO:0000256" key="2">
    <source>
        <dbReference type="ARBA" id="ARBA00022448"/>
    </source>
</evidence>
<dbReference type="GO" id="GO:0005886">
    <property type="term" value="C:plasma membrane"/>
    <property type="evidence" value="ECO:0007669"/>
    <property type="project" value="UniProtKB-SubCell"/>
</dbReference>
<evidence type="ECO:0000256" key="1">
    <source>
        <dbReference type="ARBA" id="ARBA00004651"/>
    </source>
</evidence>
<sequence>MSTTAPPVQPSRWAALIVLCAGFLMIILDQTIVNVALPSIQEDLKFEAADLTWVVNAYLIAFGGLLLLAGRLGDLIGRKRVFLSGLVVFVLASLWCGLATDQTMLIVARFVQGAGGAVTSAVILGMIFNLFPDPRELGKAIGIYSFVGAGGASGGLLLGGVLTQALSWHWIFFVNIPVGALIGIFGIRLLQNDSGLGLRRGADAVGAVLVTASLMIGSYAILKATEYGLGSAHTLGFGALAVLLLIAFIVRQTTARTPLLPLRVFRSRSLTGGNLVLGLMLAGMFSHLFLGSLYLQLVLGYSPFEIGLSFLPVSVSIGLLSVGASAPLNARFTPRWVAVVSLVFIAAGLALLGRAPVGGDYVADVLPALLCLGIGGGLAFPALVTIAMSGANPEDSGLASGVNNTVQQVGGALGLAVLATIAASRTADLLGEGKDQVTALDGGYDIGFATAAGIVLVAAILGAVLLRPQPQAAPTLEPATVDDGVKPSV</sequence>
<evidence type="ECO:0000256" key="3">
    <source>
        <dbReference type="ARBA" id="ARBA00022475"/>
    </source>
</evidence>
<feature type="transmembrane region" description="Helical" evidence="7">
    <location>
        <begin position="336"/>
        <end position="353"/>
    </location>
</feature>
<feature type="domain" description="Major facilitator superfamily (MFS) profile" evidence="8">
    <location>
        <begin position="15"/>
        <end position="470"/>
    </location>
</feature>
<feature type="transmembrane region" description="Helical" evidence="7">
    <location>
        <begin position="271"/>
        <end position="294"/>
    </location>
</feature>
<dbReference type="InterPro" id="IPR004638">
    <property type="entry name" value="EmrB-like"/>
</dbReference>
<name>A0A2H4RBZ9_9ACTN</name>
<evidence type="ECO:0000256" key="4">
    <source>
        <dbReference type="ARBA" id="ARBA00022692"/>
    </source>
</evidence>
<dbReference type="PRINTS" id="PR01036">
    <property type="entry name" value="TCRTETB"/>
</dbReference>
<evidence type="ECO:0000256" key="7">
    <source>
        <dbReference type="SAM" id="Phobius"/>
    </source>
</evidence>
<dbReference type="EMBL" id="MG018799">
    <property type="protein sequence ID" value="ATY46599.1"/>
    <property type="molecule type" value="Genomic_DNA"/>
</dbReference>
<feature type="transmembrane region" description="Helical" evidence="7">
    <location>
        <begin position="409"/>
        <end position="426"/>
    </location>
</feature>